<evidence type="ECO:0000256" key="2">
    <source>
        <dbReference type="ARBA" id="ARBA00001947"/>
    </source>
</evidence>
<dbReference type="Pfam" id="PF00432">
    <property type="entry name" value="Prenyltrans"/>
    <property type="match status" value="1"/>
</dbReference>
<evidence type="ECO:0000259" key="14">
    <source>
        <dbReference type="Pfam" id="PF00432"/>
    </source>
</evidence>
<comment type="similarity">
    <text evidence="3">Belongs to the protein prenyltransferase subunit beta family.</text>
</comment>
<protein>
    <recommendedName>
        <fullName evidence="5">Geranylgeranyl transferase type-1 subunit beta</fullName>
        <ecNumber evidence="4">2.5.1.59</ecNumber>
    </recommendedName>
    <alternativeName>
        <fullName evidence="12">Geranylgeranyl transferase type I subunit beta</fullName>
    </alternativeName>
</protein>
<comment type="caution">
    <text evidence="15">The sequence shown here is derived from an EMBL/GenBank/DDBJ whole genome shotgun (WGS) entry which is preliminary data.</text>
</comment>
<evidence type="ECO:0000256" key="10">
    <source>
        <dbReference type="ARBA" id="ARBA00022833"/>
    </source>
</evidence>
<evidence type="ECO:0000256" key="1">
    <source>
        <dbReference type="ARBA" id="ARBA00001946"/>
    </source>
</evidence>
<evidence type="ECO:0000256" key="3">
    <source>
        <dbReference type="ARBA" id="ARBA00010497"/>
    </source>
</evidence>
<proteinExistence type="inferred from homology"/>
<gene>
    <name evidence="15" type="ORF">HYFRA_00002639</name>
</gene>
<dbReference type="EC" id="2.5.1.59" evidence="4"/>
<evidence type="ECO:0000256" key="9">
    <source>
        <dbReference type="ARBA" id="ARBA00022737"/>
    </source>
</evidence>
<evidence type="ECO:0000256" key="11">
    <source>
        <dbReference type="ARBA" id="ARBA00022842"/>
    </source>
</evidence>
<evidence type="ECO:0000256" key="6">
    <source>
        <dbReference type="ARBA" id="ARBA00022602"/>
    </source>
</evidence>
<organism evidence="15 16">
    <name type="scientific">Hymenoscyphus fraxineus</name>
    <dbReference type="NCBI Taxonomy" id="746836"/>
    <lineage>
        <taxon>Eukaryota</taxon>
        <taxon>Fungi</taxon>
        <taxon>Dikarya</taxon>
        <taxon>Ascomycota</taxon>
        <taxon>Pezizomycotina</taxon>
        <taxon>Leotiomycetes</taxon>
        <taxon>Helotiales</taxon>
        <taxon>Helotiaceae</taxon>
        <taxon>Hymenoscyphus</taxon>
    </lineage>
</organism>
<evidence type="ECO:0000313" key="16">
    <source>
        <dbReference type="Proteomes" id="UP000696280"/>
    </source>
</evidence>
<dbReference type="CDD" id="cd02895">
    <property type="entry name" value="GGTase-I"/>
    <property type="match status" value="1"/>
</dbReference>
<comment type="cofactor">
    <cofactor evidence="2">
        <name>Zn(2+)</name>
        <dbReference type="ChEBI" id="CHEBI:29105"/>
    </cofactor>
</comment>
<dbReference type="AlphaFoldDB" id="A0A9N9L9P9"/>
<evidence type="ECO:0000256" key="5">
    <source>
        <dbReference type="ARBA" id="ARBA00020603"/>
    </source>
</evidence>
<feature type="domain" description="Prenyltransferase alpha-alpha toroid" evidence="14">
    <location>
        <begin position="9"/>
        <end position="386"/>
    </location>
</feature>
<dbReference type="GO" id="GO:0004662">
    <property type="term" value="F:CAAX-protein geranylgeranyltransferase activity"/>
    <property type="evidence" value="ECO:0007669"/>
    <property type="project" value="UniProtKB-EC"/>
</dbReference>
<evidence type="ECO:0000256" key="4">
    <source>
        <dbReference type="ARBA" id="ARBA00012700"/>
    </source>
</evidence>
<dbReference type="GO" id="GO:0046872">
    <property type="term" value="F:metal ion binding"/>
    <property type="evidence" value="ECO:0007669"/>
    <property type="project" value="UniProtKB-KW"/>
</dbReference>
<dbReference type="Gene3D" id="1.50.10.20">
    <property type="match status" value="1"/>
</dbReference>
<keyword evidence="10" id="KW-0862">Zinc</keyword>
<keyword evidence="8" id="KW-0479">Metal-binding</keyword>
<dbReference type="OrthoDB" id="24893at2759"/>
<name>A0A9N9L9P9_9HELO</name>
<sequence length="445" mass="49777">MSDSEESHLDIPQHIKYWKRCLLSLLPNAYTSTDSSRMTLAFFILSALDLLSAGPDTFTPAERADVRNWILKCQHPHGGFCGSPNHRYPDAFYGEEGTGETMDPANLPATYFAISSLGFVGGLERVERRKCLRWLNRLQREDGSFGELVTKEGDIEGGHDMRHCYVLTNIRWMLRGDVEGPVDGIDDINVEALVGHLRAGQTYDGGISESSSHEAHAGYTYCAIASLAHLKRLPKPNSTSSTDSSELSPGLTDLPATIRWLVSRQVGFREEDASDDEEENPRSESPGPSCREEDFVGFNGRCNKNVDTCYAFWVMASLHMLGEGNLKLLATTAIRRFLFEQTQHRIGGFGKYPGNPPDIYHSYLGLAALAILKEPGLKPLDSVLCVSEEQKEKMIRMRSEASLPTKRYWKYGFCYGIREDHEGFSEKMEESEPVPDYLKIVVGES</sequence>
<evidence type="ECO:0000256" key="8">
    <source>
        <dbReference type="ARBA" id="ARBA00022723"/>
    </source>
</evidence>
<dbReference type="SUPFAM" id="SSF48239">
    <property type="entry name" value="Terpenoid cyclases/Protein prenyltransferases"/>
    <property type="match status" value="1"/>
</dbReference>
<dbReference type="GO" id="GO:0005953">
    <property type="term" value="C:CAAX-protein geranylgeranyltransferase complex"/>
    <property type="evidence" value="ECO:0007669"/>
    <property type="project" value="InterPro"/>
</dbReference>
<feature type="region of interest" description="Disordered" evidence="13">
    <location>
        <begin position="269"/>
        <end position="291"/>
    </location>
</feature>
<dbReference type="InterPro" id="IPR045089">
    <property type="entry name" value="PGGT1B-like"/>
</dbReference>
<accession>A0A9N9L9P9</accession>
<keyword evidence="6" id="KW-0637">Prenyltransferase</keyword>
<dbReference type="Proteomes" id="UP000696280">
    <property type="component" value="Unassembled WGS sequence"/>
</dbReference>
<evidence type="ECO:0000256" key="7">
    <source>
        <dbReference type="ARBA" id="ARBA00022679"/>
    </source>
</evidence>
<keyword evidence="9" id="KW-0677">Repeat</keyword>
<dbReference type="InterPro" id="IPR041960">
    <property type="entry name" value="GGTase_I_beta"/>
</dbReference>
<evidence type="ECO:0000256" key="12">
    <source>
        <dbReference type="ARBA" id="ARBA00031713"/>
    </source>
</evidence>
<keyword evidence="11" id="KW-0460">Magnesium</keyword>
<keyword evidence="7" id="KW-0808">Transferase</keyword>
<dbReference type="PANTHER" id="PTHR11774:SF4">
    <property type="entry name" value="GERANYLGERANYL TRANSFERASE TYPE-1 SUBUNIT BETA"/>
    <property type="match status" value="1"/>
</dbReference>
<dbReference type="InterPro" id="IPR001330">
    <property type="entry name" value="Prenyltrans"/>
</dbReference>
<evidence type="ECO:0000313" key="15">
    <source>
        <dbReference type="EMBL" id="CAG8961096.1"/>
    </source>
</evidence>
<evidence type="ECO:0000256" key="13">
    <source>
        <dbReference type="SAM" id="MobiDB-lite"/>
    </source>
</evidence>
<reference evidence="15" key="1">
    <citation type="submission" date="2021-07" db="EMBL/GenBank/DDBJ databases">
        <authorList>
            <person name="Durling M."/>
        </authorList>
    </citation>
    <scope>NUCLEOTIDE SEQUENCE</scope>
</reference>
<dbReference type="PANTHER" id="PTHR11774">
    <property type="entry name" value="GERANYLGERANYL TRANSFERASE TYPE BETA SUBUNIT"/>
    <property type="match status" value="1"/>
</dbReference>
<keyword evidence="16" id="KW-1185">Reference proteome</keyword>
<dbReference type="EMBL" id="CAJVRL010000103">
    <property type="protein sequence ID" value="CAG8961096.1"/>
    <property type="molecule type" value="Genomic_DNA"/>
</dbReference>
<dbReference type="InterPro" id="IPR008930">
    <property type="entry name" value="Terpenoid_cyclase/PrenylTrfase"/>
</dbReference>
<comment type="cofactor">
    <cofactor evidence="1">
        <name>Mg(2+)</name>
        <dbReference type="ChEBI" id="CHEBI:18420"/>
    </cofactor>
</comment>